<gene>
    <name evidence="2" type="ORF">AFUS01_LOCUS31603</name>
</gene>
<proteinExistence type="predicted"/>
<reference evidence="2" key="1">
    <citation type="submission" date="2021-06" db="EMBL/GenBank/DDBJ databases">
        <authorList>
            <person name="Hodson N. C."/>
            <person name="Mongue J. A."/>
            <person name="Jaron S. K."/>
        </authorList>
    </citation>
    <scope>NUCLEOTIDE SEQUENCE</scope>
</reference>
<dbReference type="AlphaFoldDB" id="A0A8J2LER0"/>
<evidence type="ECO:0000313" key="3">
    <source>
        <dbReference type="Proteomes" id="UP000708208"/>
    </source>
</evidence>
<protein>
    <submittedName>
        <fullName evidence="2">Uncharacterized protein</fullName>
    </submittedName>
</protein>
<feature type="region of interest" description="Disordered" evidence="1">
    <location>
        <begin position="91"/>
        <end position="111"/>
    </location>
</feature>
<dbReference type="Proteomes" id="UP000708208">
    <property type="component" value="Unassembled WGS sequence"/>
</dbReference>
<comment type="caution">
    <text evidence="2">The sequence shown here is derived from an EMBL/GenBank/DDBJ whole genome shotgun (WGS) entry which is preliminary data.</text>
</comment>
<keyword evidence="3" id="KW-1185">Reference proteome</keyword>
<accession>A0A8J2LER0</accession>
<evidence type="ECO:0000313" key="2">
    <source>
        <dbReference type="EMBL" id="CAG7821254.1"/>
    </source>
</evidence>
<feature type="region of interest" description="Disordered" evidence="1">
    <location>
        <begin position="1"/>
        <end position="20"/>
    </location>
</feature>
<name>A0A8J2LER0_9HEXA</name>
<organism evidence="2 3">
    <name type="scientific">Allacma fusca</name>
    <dbReference type="NCBI Taxonomy" id="39272"/>
    <lineage>
        <taxon>Eukaryota</taxon>
        <taxon>Metazoa</taxon>
        <taxon>Ecdysozoa</taxon>
        <taxon>Arthropoda</taxon>
        <taxon>Hexapoda</taxon>
        <taxon>Collembola</taxon>
        <taxon>Symphypleona</taxon>
        <taxon>Sminthuridae</taxon>
        <taxon>Allacma</taxon>
    </lineage>
</organism>
<evidence type="ECO:0000256" key="1">
    <source>
        <dbReference type="SAM" id="MobiDB-lite"/>
    </source>
</evidence>
<feature type="non-terminal residue" evidence="2">
    <location>
        <position position="209"/>
    </location>
</feature>
<sequence>MSTEGFDMTEDLSLDLGSPIDSTVSSDIEEGILDSPVPSPGRIICAFATMEIDPEIPEARGLSIPLQHVKSPETDGSTAKMVQNEVCTEIDTSASQPTIPSPIKAPTPNEIPRMLQNPKLPSLMSLSIDPPPNTQRIVRFGLNRTVPYTVQRWREPYKKRQRMQSPPPRVITCGNHEFDFAKSGVKCYLCCGTGLLSITTLVPPHPTPM</sequence>
<dbReference type="EMBL" id="CAJVCH010504926">
    <property type="protein sequence ID" value="CAG7821254.1"/>
    <property type="molecule type" value="Genomic_DNA"/>
</dbReference>